<dbReference type="GO" id="GO:0017150">
    <property type="term" value="F:tRNA dihydrouridine synthase activity"/>
    <property type="evidence" value="ECO:0007669"/>
    <property type="project" value="InterPro"/>
</dbReference>
<dbReference type="PANTHER" id="PTHR45846:SF1">
    <property type="entry name" value="TRNA-DIHYDROURIDINE(47) SYNTHASE [NAD(P)(+)]-LIKE"/>
    <property type="match status" value="1"/>
</dbReference>
<evidence type="ECO:0000256" key="4">
    <source>
        <dbReference type="ARBA" id="ARBA00022630"/>
    </source>
</evidence>
<comment type="function">
    <text evidence="2 12">Catalyzes the synthesis of 5,6-dihydrouridine (D), a modified base found in the D-loop of most tRNAs, via the reduction of the C5-C6 double bond in target uridines.</text>
</comment>
<dbReference type="Gene3D" id="1.10.1200.80">
    <property type="entry name" value="Putative flavin oxidoreducatase, domain 2"/>
    <property type="match status" value="1"/>
</dbReference>
<proteinExistence type="inferred from homology"/>
<dbReference type="EMBL" id="CP021354">
    <property type="protein sequence ID" value="AWK71210.1"/>
    <property type="molecule type" value="Genomic_DNA"/>
</dbReference>
<feature type="binding site" evidence="14">
    <location>
        <position position="153"/>
    </location>
    <ligand>
        <name>FMN</name>
        <dbReference type="ChEBI" id="CHEBI:58210"/>
    </ligand>
</feature>
<name>A0A2S2BRE3_9NOCA</name>
<evidence type="ECO:0000256" key="2">
    <source>
        <dbReference type="ARBA" id="ARBA00002790"/>
    </source>
</evidence>
<evidence type="ECO:0000256" key="8">
    <source>
        <dbReference type="ARBA" id="ARBA00022884"/>
    </source>
</evidence>
<feature type="binding site" evidence="14">
    <location>
        <begin position="239"/>
        <end position="240"/>
    </location>
    <ligand>
        <name>FMN</name>
        <dbReference type="ChEBI" id="CHEBI:58210"/>
    </ligand>
</feature>
<dbReference type="PROSITE" id="PS01136">
    <property type="entry name" value="UPF0034"/>
    <property type="match status" value="1"/>
</dbReference>
<keyword evidence="3" id="KW-0820">tRNA-binding</keyword>
<evidence type="ECO:0000256" key="14">
    <source>
        <dbReference type="PIRSR" id="PIRSR006621-2"/>
    </source>
</evidence>
<evidence type="ECO:0000256" key="15">
    <source>
        <dbReference type="SAM" id="MobiDB-lite"/>
    </source>
</evidence>
<evidence type="ECO:0000256" key="13">
    <source>
        <dbReference type="PIRSR" id="PIRSR006621-1"/>
    </source>
</evidence>
<dbReference type="FunFam" id="3.20.20.70:FF:000099">
    <property type="entry name" value="tRNA-dihydrouridine synthase"/>
    <property type="match status" value="1"/>
</dbReference>
<organism evidence="17 19">
    <name type="scientific">Rhodococcus oxybenzonivorans</name>
    <dbReference type="NCBI Taxonomy" id="1990687"/>
    <lineage>
        <taxon>Bacteria</taxon>
        <taxon>Bacillati</taxon>
        <taxon>Actinomycetota</taxon>
        <taxon>Actinomycetes</taxon>
        <taxon>Mycobacteriales</taxon>
        <taxon>Nocardiaceae</taxon>
        <taxon>Rhodococcus</taxon>
    </lineage>
</organism>
<dbReference type="FunFam" id="1.10.1200.80:FF:000003">
    <property type="entry name" value="tRNA-dihydrouridine synthase"/>
    <property type="match status" value="1"/>
</dbReference>
<protein>
    <recommendedName>
        <fullName evidence="12">tRNA-dihydrouridine synthase</fullName>
        <ecNumber evidence="12">1.3.1.-</ecNumber>
    </recommendedName>
</protein>
<dbReference type="PIRSF" id="PIRSF006621">
    <property type="entry name" value="Dus"/>
    <property type="match status" value="1"/>
</dbReference>
<accession>A0A2S2BRE3</accession>
<evidence type="ECO:0000259" key="16">
    <source>
        <dbReference type="Pfam" id="PF01207"/>
    </source>
</evidence>
<dbReference type="InterPro" id="IPR004652">
    <property type="entry name" value="DusB-like"/>
</dbReference>
<keyword evidence="8" id="KW-0694">RNA-binding</keyword>
<evidence type="ECO:0000256" key="3">
    <source>
        <dbReference type="ARBA" id="ARBA00022555"/>
    </source>
</evidence>
<dbReference type="InterPro" id="IPR001269">
    <property type="entry name" value="DUS_fam"/>
</dbReference>
<dbReference type="InterPro" id="IPR024036">
    <property type="entry name" value="tRNA-dHydroUridine_Synthase_C"/>
</dbReference>
<keyword evidence="9 12" id="KW-0560">Oxidoreductase</keyword>
<dbReference type="CDD" id="cd02801">
    <property type="entry name" value="DUS_like_FMN"/>
    <property type="match status" value="1"/>
</dbReference>
<dbReference type="KEGG" id="roz:CBI38_06060"/>
<keyword evidence="5 12" id="KW-0288">FMN</keyword>
<reference evidence="18" key="2">
    <citation type="submission" date="2023-10" db="EMBL/GenBank/DDBJ databases">
        <title>Development of a sustainable strategy for remediation of hydrocarbon-contaminated territories based on the waste exchange concept.</title>
        <authorList>
            <person name="Krivoruchko A."/>
        </authorList>
    </citation>
    <scope>NUCLEOTIDE SEQUENCE</scope>
    <source>
        <strain evidence="18">IEGM 68</strain>
    </source>
</reference>
<gene>
    <name evidence="18" type="primary">dusB</name>
    <name evidence="17" type="ORF">CBI38_06060</name>
    <name evidence="18" type="ORF">R4315_22910</name>
</gene>
<evidence type="ECO:0000256" key="1">
    <source>
        <dbReference type="ARBA" id="ARBA00001917"/>
    </source>
</evidence>
<dbReference type="Gene3D" id="3.20.20.70">
    <property type="entry name" value="Aldolase class I"/>
    <property type="match status" value="1"/>
</dbReference>
<dbReference type="Proteomes" id="UP001185863">
    <property type="component" value="Unassembled WGS sequence"/>
</dbReference>
<dbReference type="GO" id="GO:0000049">
    <property type="term" value="F:tRNA binding"/>
    <property type="evidence" value="ECO:0007669"/>
    <property type="project" value="UniProtKB-KW"/>
</dbReference>
<dbReference type="InterPro" id="IPR013785">
    <property type="entry name" value="Aldolase_TIM"/>
</dbReference>
<feature type="region of interest" description="Disordered" evidence="15">
    <location>
        <begin position="335"/>
        <end position="361"/>
    </location>
</feature>
<dbReference type="NCBIfam" id="TIGR00737">
    <property type="entry name" value="nifR3_yhdG"/>
    <property type="match status" value="1"/>
</dbReference>
<evidence type="ECO:0000313" key="17">
    <source>
        <dbReference type="EMBL" id="AWK71210.1"/>
    </source>
</evidence>
<dbReference type="EC" id="1.3.1.-" evidence="12"/>
<comment type="catalytic activity">
    <reaction evidence="10">
        <text>a 5,6-dihydrouridine in tRNA + NADP(+) = a uridine in tRNA + NADPH + H(+)</text>
        <dbReference type="Rhea" id="RHEA:23624"/>
        <dbReference type="Rhea" id="RHEA-COMP:13339"/>
        <dbReference type="Rhea" id="RHEA-COMP:13887"/>
        <dbReference type="ChEBI" id="CHEBI:15378"/>
        <dbReference type="ChEBI" id="CHEBI:57783"/>
        <dbReference type="ChEBI" id="CHEBI:58349"/>
        <dbReference type="ChEBI" id="CHEBI:65315"/>
        <dbReference type="ChEBI" id="CHEBI:74443"/>
    </reaction>
</comment>
<feature type="active site" description="Proton donor" evidence="13">
    <location>
        <position position="111"/>
    </location>
</feature>
<dbReference type="EMBL" id="JAWLUP010000083">
    <property type="protein sequence ID" value="MDV7267382.1"/>
    <property type="molecule type" value="Genomic_DNA"/>
</dbReference>
<keyword evidence="6 12" id="KW-0819">tRNA processing</keyword>
<evidence type="ECO:0000256" key="7">
    <source>
        <dbReference type="ARBA" id="ARBA00022857"/>
    </source>
</evidence>
<evidence type="ECO:0000256" key="9">
    <source>
        <dbReference type="ARBA" id="ARBA00023002"/>
    </source>
</evidence>
<evidence type="ECO:0000313" key="18">
    <source>
        <dbReference type="EMBL" id="MDV7267382.1"/>
    </source>
</evidence>
<sequence length="380" mass="40480">MSTLRIGSLELRSPVVLAPMAGITNVAFRTLCRELETERAGSTSGLYVCEMVTARALVERQPATLHMTTFGPTETPRSLQLYTVDPDTTYAAAKMIVDENMADHIDMNFGCPVPKVTRKGGGAALPYKRNLFGRIVAAAVKATEGTDIPVTVKFRVGIDAEHHTHLDAGRIAAAEGAAAVALHARTASQRYSGTADWNEIARLKEHVTDVPVLGNGDIFDAGDAARMMDQTGCDGVVVGRGCLGRPWLFAELSAALNGLPLPTPPTLGEVATIIRRHAELLAAHHGEDKGLRELRKHVSWYLRGFPAGSDLRVAMALVSTLTELDGLLAQLDPSIPFPKDAEGPRGRQGSPGTVALPEGWLDDPEDCLVPAGADMMHSGG</sequence>
<feature type="binding site" evidence="14">
    <location>
        <position position="183"/>
    </location>
    <ligand>
        <name>FMN</name>
        <dbReference type="ChEBI" id="CHEBI:58210"/>
    </ligand>
</feature>
<dbReference type="SUPFAM" id="SSF51395">
    <property type="entry name" value="FMN-linked oxidoreductases"/>
    <property type="match status" value="1"/>
</dbReference>
<keyword evidence="19" id="KW-1185">Reference proteome</keyword>
<evidence type="ECO:0000256" key="6">
    <source>
        <dbReference type="ARBA" id="ARBA00022694"/>
    </source>
</evidence>
<comment type="catalytic activity">
    <reaction evidence="11">
        <text>a 5,6-dihydrouridine in tRNA + NAD(+) = a uridine in tRNA + NADH + H(+)</text>
        <dbReference type="Rhea" id="RHEA:54452"/>
        <dbReference type="Rhea" id="RHEA-COMP:13339"/>
        <dbReference type="Rhea" id="RHEA-COMP:13887"/>
        <dbReference type="ChEBI" id="CHEBI:15378"/>
        <dbReference type="ChEBI" id="CHEBI:57540"/>
        <dbReference type="ChEBI" id="CHEBI:57945"/>
        <dbReference type="ChEBI" id="CHEBI:65315"/>
        <dbReference type="ChEBI" id="CHEBI:74443"/>
    </reaction>
</comment>
<feature type="domain" description="DUS-like FMN-binding" evidence="16">
    <location>
        <begin position="17"/>
        <end position="324"/>
    </location>
</feature>
<dbReference type="Pfam" id="PF01207">
    <property type="entry name" value="Dus"/>
    <property type="match status" value="1"/>
</dbReference>
<reference evidence="17 19" key="1">
    <citation type="submission" date="2017-05" db="EMBL/GenBank/DDBJ databases">
        <title>Isolation of Rhodococcus sp. S2-17 biodegrading of BP-3.</title>
        <authorList>
            <person name="Lee Y."/>
            <person name="Kim K.H."/>
            <person name="Chun B.H."/>
            <person name="Jung H.S."/>
            <person name="Jeon C.O."/>
        </authorList>
    </citation>
    <scope>NUCLEOTIDE SEQUENCE [LARGE SCALE GENOMIC DNA]</scope>
    <source>
        <strain evidence="17 19">S2-17</strain>
    </source>
</reference>
<feature type="binding site" evidence="14">
    <location>
        <position position="80"/>
    </location>
    <ligand>
        <name>FMN</name>
        <dbReference type="ChEBI" id="CHEBI:58210"/>
    </ligand>
</feature>
<evidence type="ECO:0000313" key="19">
    <source>
        <dbReference type="Proteomes" id="UP000245711"/>
    </source>
</evidence>
<dbReference type="InterPro" id="IPR035587">
    <property type="entry name" value="DUS-like_FMN-bd"/>
</dbReference>
<dbReference type="AlphaFoldDB" id="A0A2S2BRE3"/>
<dbReference type="InterPro" id="IPR018517">
    <property type="entry name" value="tRNA_hU_synthase_CS"/>
</dbReference>
<keyword evidence="7" id="KW-0521">NADP</keyword>
<dbReference type="Proteomes" id="UP000245711">
    <property type="component" value="Chromosome"/>
</dbReference>
<evidence type="ECO:0000256" key="5">
    <source>
        <dbReference type="ARBA" id="ARBA00022643"/>
    </source>
</evidence>
<dbReference type="PANTHER" id="PTHR45846">
    <property type="entry name" value="TRNA-DIHYDROURIDINE(47) SYNTHASE [NAD(P)(+)]-LIKE"/>
    <property type="match status" value="1"/>
</dbReference>
<evidence type="ECO:0000256" key="10">
    <source>
        <dbReference type="ARBA" id="ARBA00048205"/>
    </source>
</evidence>
<evidence type="ECO:0000256" key="12">
    <source>
        <dbReference type="PIRNR" id="PIRNR006621"/>
    </source>
</evidence>
<evidence type="ECO:0000256" key="11">
    <source>
        <dbReference type="ARBA" id="ARBA00048802"/>
    </source>
</evidence>
<dbReference type="OrthoDB" id="9764501at2"/>
<dbReference type="GO" id="GO:0050660">
    <property type="term" value="F:flavin adenine dinucleotide binding"/>
    <property type="evidence" value="ECO:0007669"/>
    <property type="project" value="InterPro"/>
</dbReference>
<dbReference type="RefSeq" id="WP_109327263.1">
    <property type="nucleotide sequence ID" value="NZ_CP021354.1"/>
</dbReference>
<keyword evidence="14" id="KW-0547">Nucleotide-binding</keyword>
<comment type="cofactor">
    <cofactor evidence="1 12 14">
        <name>FMN</name>
        <dbReference type="ChEBI" id="CHEBI:58210"/>
    </cofactor>
</comment>
<comment type="similarity">
    <text evidence="12">Belongs to the dus family.</text>
</comment>
<feature type="binding site" evidence="14">
    <location>
        <begin position="19"/>
        <end position="21"/>
    </location>
    <ligand>
        <name>FMN</name>
        <dbReference type="ChEBI" id="CHEBI:58210"/>
    </ligand>
</feature>
<keyword evidence="4 12" id="KW-0285">Flavoprotein</keyword>